<evidence type="ECO:0000313" key="1">
    <source>
        <dbReference type="EMBL" id="GBF98014.1"/>
    </source>
</evidence>
<sequence>MIQSAACPLGTKPVLGMVYSHKECNGTCDGLSTKCRLCFLVLFNYNKNYLIQLDKDDNIYIKLNNSAPAVITRHSKYFSYVTTTADQRRVPHLNKEYIFKTKKCECKFPALLSQYSQTDKSSCTDQTATYEVVLIATNASTITPPSQCKFVPPPVSSGPNSVLLTYNCTGLPRGVNTTLVFSANSTDPKCPDATTTVYIKPPPLDTLNLAMTRPLDMTCDYATGNLTFRVAAQPPMSATQYNGAIVVVKNTAGTDVTSKCLVDRYAAGFTVNCTKLPPDIYTLTVSVPNTQYPGDNTTTGIVNAYTVPTLQPAGPVLRTVCDGAPATFTFDVVSDLAILGVDLNVSTCTPTRFSTTTFNVTCTAITADTVVRVSGKYGSVLDGDECFSPPIVVLLDITYKPYIGIESIVAHDDDICPEADPQAGDVWFLVTTNVSAPLGINVTLYNTTNGAPYTKLDVVCTPTPIPNTDNTQFNVTCDDLPPGKYALEAQAISPVCNNPAALGRDTADVSVYPTPTLQPAGPVTRTVCDGEAATFTFDVFSDLDITGLVFNDTCDAVRHDNTNTIYNVTCTGITADTAVEVYAVYGDVQEGDECFSPPIVVLLDITYKPYIGIESIVAHDDDICPEADPQAGDVWFLVTTNVSAPLGINVTLYNTTNGAPYTKLDVVCTPTPIPNTDNTQFNVTCDDLPPGKYALEAQAISPVCNNPAALGRDTADVSVYPTPTLQPAGPVTRTVCDGEAATFTFDVFSDLDITGLVFNDTCDAVRHDNTNTIYNVTCTGITADTAVEVYAVYGDVQEGDECFSPPIVVLLDITYKPYIGIDSITPDGEHICPDVYPVEGDIWFNVTTNVSAPLGINVTLYNATDGAPYTKLDVVCTPTPMYNTDNTQFNVTCDNLPPGKYALEAQAMSEVCNDPAKLSDTTADVILYDYEIIAGPDLRTKKCEGEEASFLVNVTLIDLLPSDVTIEKLGLKGTDASAVACQAATPLGGNDWQYNCTGFKKGRTQLTFTSLTPSEPRCLTVDAINVSVWWKHPPAIDHIDTEVEYLCPNETPADADLTFMVNTTKCASLVTVRLIANGSDVTPPYTCSVEAVPNAKGCYKSWNVTCYDLPPGYEYVLEATPYSRGPLGCLGEPANSTDLATVSRLDYWVNAGPDQVLTPCIGSTLNWAVVNVTSNVLTSTEITVAPKSGAAGSCAYLRTLSSGVMRYNCSGLAEATTEIVAYGTTTAPKECLLQDSALVTISPVPCGGCYTRTLGYWKTHGDKIYPYMSTSISLWGTTFTDADLTTNDTPISCNKDKPDALRVLCVTGSGCSSGLNYGNLGKQCMAALINRRVTELCGSWPTCVSSVVYGTKNIAGRLSDCCEKKPTTKTAITSCITDIDAFNQDKDGISQSGGTCDLPTGGRANTTRSCNTYSDQFKTAGKSYTCPLGFCSPTGGFGRRLLDGEHEDHGFGRRLLGDDHDFWEALE</sequence>
<comment type="caution">
    <text evidence="1">The sequence shown here is derived from an EMBL/GenBank/DDBJ whole genome shotgun (WGS) entry which is preliminary data.</text>
</comment>
<name>A0A2V0PDT7_9CHLO</name>
<organism evidence="1 2">
    <name type="scientific">Raphidocelis subcapitata</name>
    <dbReference type="NCBI Taxonomy" id="307507"/>
    <lineage>
        <taxon>Eukaryota</taxon>
        <taxon>Viridiplantae</taxon>
        <taxon>Chlorophyta</taxon>
        <taxon>core chlorophytes</taxon>
        <taxon>Chlorophyceae</taxon>
        <taxon>CS clade</taxon>
        <taxon>Sphaeropleales</taxon>
        <taxon>Selenastraceae</taxon>
        <taxon>Raphidocelis</taxon>
    </lineage>
</organism>
<dbReference type="EMBL" id="BDRX01000114">
    <property type="protein sequence ID" value="GBF98014.1"/>
    <property type="molecule type" value="Genomic_DNA"/>
</dbReference>
<dbReference type="Proteomes" id="UP000247498">
    <property type="component" value="Unassembled WGS sequence"/>
</dbReference>
<protein>
    <submittedName>
        <fullName evidence="1">Uncharacterized protein</fullName>
    </submittedName>
</protein>
<gene>
    <name evidence="1" type="ORF">Rsub_11125</name>
</gene>
<keyword evidence="2" id="KW-1185">Reference proteome</keyword>
<proteinExistence type="predicted"/>
<reference evidence="1 2" key="1">
    <citation type="journal article" date="2018" name="Sci. Rep.">
        <title>Raphidocelis subcapitata (=Pseudokirchneriella subcapitata) provides an insight into genome evolution and environmental adaptations in the Sphaeropleales.</title>
        <authorList>
            <person name="Suzuki S."/>
            <person name="Yamaguchi H."/>
            <person name="Nakajima N."/>
            <person name="Kawachi M."/>
        </authorList>
    </citation>
    <scope>NUCLEOTIDE SEQUENCE [LARGE SCALE GENOMIC DNA]</scope>
    <source>
        <strain evidence="1 2">NIES-35</strain>
    </source>
</reference>
<evidence type="ECO:0000313" key="2">
    <source>
        <dbReference type="Proteomes" id="UP000247498"/>
    </source>
</evidence>
<dbReference type="InParanoid" id="A0A2V0PDT7"/>
<accession>A0A2V0PDT7</accession>